<reference evidence="1 2" key="2">
    <citation type="submission" date="2018-11" db="EMBL/GenBank/DDBJ databases">
        <authorList>
            <consortium name="Pathogen Informatics"/>
        </authorList>
    </citation>
    <scope>NUCLEOTIDE SEQUENCE [LARGE SCALE GENOMIC DNA]</scope>
</reference>
<dbReference type="EMBL" id="UZAD01013151">
    <property type="protein sequence ID" value="VDN90452.1"/>
    <property type="molecule type" value="Genomic_DNA"/>
</dbReference>
<evidence type="ECO:0000313" key="2">
    <source>
        <dbReference type="Proteomes" id="UP000278627"/>
    </source>
</evidence>
<organism evidence="3">
    <name type="scientific">Brugia pahangi</name>
    <name type="common">Filarial nematode worm</name>
    <dbReference type="NCBI Taxonomy" id="6280"/>
    <lineage>
        <taxon>Eukaryota</taxon>
        <taxon>Metazoa</taxon>
        <taxon>Ecdysozoa</taxon>
        <taxon>Nematoda</taxon>
        <taxon>Chromadorea</taxon>
        <taxon>Rhabditida</taxon>
        <taxon>Spirurina</taxon>
        <taxon>Spiruromorpha</taxon>
        <taxon>Filarioidea</taxon>
        <taxon>Onchocercidae</taxon>
        <taxon>Brugia</taxon>
    </lineage>
</organism>
<accession>A0A0N4TLN0</accession>
<sequence>MLLEATVARSKILESPAYLCDKKLLVKMIYFQARKSCVTITTEIQMRPISVTICCALYSPYEKLNKVRVKRLNCGFHLSLILLFKGIYFLQFAVCWDGVAGLVDIFWIDGDVTVSKTMFSEHFRYPYTPVYSAVQRIPLSSIEVTNNLLSGFRLVPSRIEMGSGYRKKRIINSEPYQNLIVGANDYCVFWLNIGIQSSFFKTPFPKYLQNLIQCAVIAFDPGVGTHRSLIDLSRPRLMAISSDDIKVISSTSSKRL</sequence>
<dbReference type="Proteomes" id="UP000278627">
    <property type="component" value="Unassembled WGS sequence"/>
</dbReference>
<dbReference type="AlphaFoldDB" id="A0A0N4TLN0"/>
<keyword evidence="2" id="KW-1185">Reference proteome</keyword>
<protein>
    <submittedName>
        <fullName evidence="1 3">Uncharacterized protein</fullName>
    </submittedName>
</protein>
<proteinExistence type="predicted"/>
<reference evidence="3" key="1">
    <citation type="submission" date="2017-02" db="UniProtKB">
        <authorList>
            <consortium name="WormBaseParasite"/>
        </authorList>
    </citation>
    <scope>IDENTIFICATION</scope>
</reference>
<name>A0A0N4TLN0_BRUPA</name>
<evidence type="ECO:0000313" key="3">
    <source>
        <dbReference type="WBParaSite" id="BPAG_0000930401-mRNA-1"/>
    </source>
</evidence>
<evidence type="ECO:0000313" key="1">
    <source>
        <dbReference type="EMBL" id="VDN90452.1"/>
    </source>
</evidence>
<gene>
    <name evidence="1" type="ORF">BPAG_LOCUS9266</name>
</gene>
<dbReference type="WBParaSite" id="BPAG_0000930401-mRNA-1">
    <property type="protein sequence ID" value="BPAG_0000930401-mRNA-1"/>
    <property type="gene ID" value="BPAG_0000930401"/>
</dbReference>